<evidence type="ECO:0000313" key="2">
    <source>
        <dbReference type="EMBL" id="MBI2096984.1"/>
    </source>
</evidence>
<protein>
    <submittedName>
        <fullName evidence="2">Sugar phosphate isomerase/epimerase</fullName>
    </submittedName>
</protein>
<gene>
    <name evidence="2" type="ORF">HYT40_02405</name>
</gene>
<evidence type="ECO:0000259" key="1">
    <source>
        <dbReference type="Pfam" id="PF01261"/>
    </source>
</evidence>
<dbReference type="SUPFAM" id="SSF51658">
    <property type="entry name" value="Xylose isomerase-like"/>
    <property type="match status" value="1"/>
</dbReference>
<dbReference type="Gene3D" id="3.20.20.150">
    <property type="entry name" value="Divalent-metal-dependent TIM barrel enzymes"/>
    <property type="match status" value="1"/>
</dbReference>
<accession>A0A931WN62</accession>
<reference evidence="2" key="1">
    <citation type="submission" date="2020-07" db="EMBL/GenBank/DDBJ databases">
        <title>Huge and variable diversity of episymbiotic CPR bacteria and DPANN archaea in groundwater ecosystems.</title>
        <authorList>
            <person name="He C.Y."/>
            <person name="Keren R."/>
            <person name="Whittaker M."/>
            <person name="Farag I.F."/>
            <person name="Doudna J."/>
            <person name="Cate J.H.D."/>
            <person name="Banfield J.F."/>
        </authorList>
    </citation>
    <scope>NUCLEOTIDE SEQUENCE</scope>
    <source>
        <strain evidence="2">NC_groundwater_193_Ag_S-0.1um_51_7</strain>
    </source>
</reference>
<proteinExistence type="predicted"/>
<dbReference type="InterPro" id="IPR013022">
    <property type="entry name" value="Xyl_isomerase-like_TIM-brl"/>
</dbReference>
<dbReference type="Pfam" id="PF01261">
    <property type="entry name" value="AP_endonuc_2"/>
    <property type="match status" value="1"/>
</dbReference>
<dbReference type="EMBL" id="JACOZA010000064">
    <property type="protein sequence ID" value="MBI2096984.1"/>
    <property type="molecule type" value="Genomic_DNA"/>
</dbReference>
<dbReference type="AlphaFoldDB" id="A0A931WN62"/>
<organism evidence="2 3">
    <name type="scientific">Candidatus Sungiibacteriota bacterium</name>
    <dbReference type="NCBI Taxonomy" id="2750080"/>
    <lineage>
        <taxon>Bacteria</taxon>
        <taxon>Candidatus Sungiibacteriota</taxon>
    </lineage>
</organism>
<sequence>MEPPVFIPYMRVLGLPFVTTLRGARAAGFRGVEISLLGMSKKAAKDCRRVAQSLGLAAHFHQAWSIDENPTHWFNHLFYWLGCTQPTGYTLAEHLPEDDLPVVVYADRWREVLGHPNRWLQTDSCFNEHLARRITCEDFIKVVHKHSLPVVFDTQHYLEMSFGVSGVEGFPESVSALRDRLIQGWRELGPLVKEIHLCDSNPALGHSAGRNVFLGQGRLPLRDFCRFVKESGWEGAVTPEVSPAHVLGRRRRLEEIRKLALQYFE</sequence>
<dbReference type="InterPro" id="IPR036237">
    <property type="entry name" value="Xyl_isomerase-like_sf"/>
</dbReference>
<feature type="domain" description="Xylose isomerase-like TIM barrel" evidence="1">
    <location>
        <begin position="137"/>
        <end position="244"/>
    </location>
</feature>
<dbReference type="GO" id="GO:0016853">
    <property type="term" value="F:isomerase activity"/>
    <property type="evidence" value="ECO:0007669"/>
    <property type="project" value="UniProtKB-KW"/>
</dbReference>
<dbReference type="InterPro" id="IPR050312">
    <property type="entry name" value="IolE/XylAMocC-like"/>
</dbReference>
<keyword evidence="2" id="KW-0413">Isomerase</keyword>
<evidence type="ECO:0000313" key="3">
    <source>
        <dbReference type="Proteomes" id="UP000724148"/>
    </source>
</evidence>
<name>A0A931WN62_9BACT</name>
<comment type="caution">
    <text evidence="2">The sequence shown here is derived from an EMBL/GenBank/DDBJ whole genome shotgun (WGS) entry which is preliminary data.</text>
</comment>
<dbReference type="Proteomes" id="UP000724148">
    <property type="component" value="Unassembled WGS sequence"/>
</dbReference>
<dbReference type="PANTHER" id="PTHR12110">
    <property type="entry name" value="HYDROXYPYRUVATE ISOMERASE"/>
    <property type="match status" value="1"/>
</dbReference>